<protein>
    <submittedName>
        <fullName evidence="2">REP element-mobilizing transposase RayT</fullName>
    </submittedName>
</protein>
<accession>A0A1I0BCA5</accession>
<dbReference type="Pfam" id="PF01797">
    <property type="entry name" value="Y1_Tnp"/>
    <property type="match status" value="1"/>
</dbReference>
<dbReference type="GO" id="GO:0003677">
    <property type="term" value="F:DNA binding"/>
    <property type="evidence" value="ECO:0007669"/>
    <property type="project" value="InterPro"/>
</dbReference>
<gene>
    <name evidence="2" type="ORF">SAMN04487998_0997</name>
</gene>
<dbReference type="InterPro" id="IPR036515">
    <property type="entry name" value="Transposase_17_sf"/>
</dbReference>
<evidence type="ECO:0000313" key="3">
    <source>
        <dbReference type="Proteomes" id="UP000198697"/>
    </source>
</evidence>
<reference evidence="3" key="1">
    <citation type="submission" date="2016-10" db="EMBL/GenBank/DDBJ databases">
        <authorList>
            <person name="Varghese N."/>
            <person name="Submissions S."/>
        </authorList>
    </citation>
    <scope>NUCLEOTIDE SEQUENCE [LARGE SCALE GENOMIC DNA]</scope>
    <source>
        <strain evidence="3">DSM 15310</strain>
    </source>
</reference>
<dbReference type="PANTHER" id="PTHR34322">
    <property type="entry name" value="TRANSPOSASE, Y1_TNP DOMAIN-CONTAINING"/>
    <property type="match status" value="1"/>
</dbReference>
<feature type="domain" description="Transposase IS200-like" evidence="1">
    <location>
        <begin position="4"/>
        <end position="123"/>
    </location>
</feature>
<dbReference type="Proteomes" id="UP000198697">
    <property type="component" value="Unassembled WGS sequence"/>
</dbReference>
<dbReference type="SUPFAM" id="SSF143422">
    <property type="entry name" value="Transposase IS200-like"/>
    <property type="match status" value="1"/>
</dbReference>
<dbReference type="SMART" id="SM01321">
    <property type="entry name" value="Y1_Tnp"/>
    <property type="match status" value="1"/>
</dbReference>
<dbReference type="EMBL" id="FOHS01000001">
    <property type="protein sequence ID" value="SET03749.1"/>
    <property type="molecule type" value="Genomic_DNA"/>
</dbReference>
<dbReference type="GO" id="GO:0006313">
    <property type="term" value="P:DNA transposition"/>
    <property type="evidence" value="ECO:0007669"/>
    <property type="project" value="InterPro"/>
</dbReference>
<dbReference type="Gene3D" id="3.30.70.1290">
    <property type="entry name" value="Transposase IS200-like"/>
    <property type="match status" value="1"/>
</dbReference>
<evidence type="ECO:0000313" key="2">
    <source>
        <dbReference type="EMBL" id="SET03749.1"/>
    </source>
</evidence>
<keyword evidence="3" id="KW-1185">Reference proteome</keyword>
<sequence length="188" mass="21915">MHLEPGHCYHIYNRGNNRELIFYSKENYIYFLYKIRKHLLPQMRILAWCLMPNHFHLLVQVREEVTAAKCGSAFRVLLSSYTRAIQKQENRTGSLFQQQTLAKDMRDGTADYSLVCFCYIHQNPVRAQLTATPEKWPWSSYADYLGVRQGTLCDQEMARMLLNLPAEAAELAQLTDDIVPADKIERLL</sequence>
<dbReference type="AlphaFoldDB" id="A0A1I0BCA5"/>
<dbReference type="STRING" id="82805.SAMN04487998_0997"/>
<dbReference type="InterPro" id="IPR002686">
    <property type="entry name" value="Transposase_17"/>
</dbReference>
<evidence type="ECO:0000259" key="1">
    <source>
        <dbReference type="SMART" id="SM01321"/>
    </source>
</evidence>
<name>A0A1I0BCA5_9BACT</name>
<organism evidence="2 3">
    <name type="scientific">Hymenobacter actinosclerus</name>
    <dbReference type="NCBI Taxonomy" id="82805"/>
    <lineage>
        <taxon>Bacteria</taxon>
        <taxon>Pseudomonadati</taxon>
        <taxon>Bacteroidota</taxon>
        <taxon>Cytophagia</taxon>
        <taxon>Cytophagales</taxon>
        <taxon>Hymenobacteraceae</taxon>
        <taxon>Hymenobacter</taxon>
    </lineage>
</organism>
<proteinExistence type="predicted"/>
<dbReference type="RefSeq" id="WP_245744889.1">
    <property type="nucleotide sequence ID" value="NZ_FOHS01000001.1"/>
</dbReference>
<dbReference type="GO" id="GO:0004803">
    <property type="term" value="F:transposase activity"/>
    <property type="evidence" value="ECO:0007669"/>
    <property type="project" value="InterPro"/>
</dbReference>
<dbReference type="PANTHER" id="PTHR34322:SF2">
    <property type="entry name" value="TRANSPOSASE IS200-LIKE DOMAIN-CONTAINING PROTEIN"/>
    <property type="match status" value="1"/>
</dbReference>